<dbReference type="KEGG" id="llu:AKJ09_01330"/>
<reference evidence="2 3" key="1">
    <citation type="submission" date="2015-08" db="EMBL/GenBank/DDBJ databases">
        <authorList>
            <person name="Babu N.S."/>
            <person name="Beckwith C.J."/>
            <person name="Beseler K.G."/>
            <person name="Brison A."/>
            <person name="Carone J.V."/>
            <person name="Caskin T.P."/>
            <person name="Diamond M."/>
            <person name="Durham M.E."/>
            <person name="Foxe J.M."/>
            <person name="Go M."/>
            <person name="Henderson B.A."/>
            <person name="Jones I.B."/>
            <person name="McGettigan J.A."/>
            <person name="Micheletti S.J."/>
            <person name="Nasrallah M.E."/>
            <person name="Ortiz D."/>
            <person name="Piller C.R."/>
            <person name="Privatt S.R."/>
            <person name="Schneider S.L."/>
            <person name="Sharp S."/>
            <person name="Smith T.C."/>
            <person name="Stanton J.D."/>
            <person name="Ullery H.E."/>
            <person name="Wilson R.J."/>
            <person name="Serrano M.G."/>
            <person name="Buck G."/>
            <person name="Lee V."/>
            <person name="Wang Y."/>
            <person name="Carvalho R."/>
            <person name="Voegtly L."/>
            <person name="Shi R."/>
            <person name="Duckworth R."/>
            <person name="Johnson A."/>
            <person name="Loviza R."/>
            <person name="Walstead R."/>
            <person name="Shah Z."/>
            <person name="Kiflezghi M."/>
            <person name="Wade K."/>
            <person name="Ball S.L."/>
            <person name="Bradley K.W."/>
            <person name="Asai D.J."/>
            <person name="Bowman C.A."/>
            <person name="Russell D.A."/>
            <person name="Pope W.H."/>
            <person name="Jacobs-Sera D."/>
            <person name="Hendrix R.W."/>
            <person name="Hatfull G.F."/>
        </authorList>
    </citation>
    <scope>NUCLEOTIDE SEQUENCE [LARGE SCALE GENOMIC DNA]</scope>
    <source>
        <strain evidence="2 3">DSM 27648</strain>
    </source>
</reference>
<dbReference type="Proteomes" id="UP000064967">
    <property type="component" value="Chromosome"/>
</dbReference>
<gene>
    <name evidence="2" type="ORF">AKJ09_01330</name>
</gene>
<name>A0A0K1PMN1_9BACT</name>
<keyword evidence="3" id="KW-1185">Reference proteome</keyword>
<dbReference type="STRING" id="1391654.AKJ09_01330"/>
<accession>A0A0K1PMN1</accession>
<evidence type="ECO:0000313" key="2">
    <source>
        <dbReference type="EMBL" id="AKU94666.1"/>
    </source>
</evidence>
<dbReference type="EMBL" id="CP012333">
    <property type="protein sequence ID" value="AKU94666.1"/>
    <property type="molecule type" value="Genomic_DNA"/>
</dbReference>
<organism evidence="2 3">
    <name type="scientific">Labilithrix luteola</name>
    <dbReference type="NCBI Taxonomy" id="1391654"/>
    <lineage>
        <taxon>Bacteria</taxon>
        <taxon>Pseudomonadati</taxon>
        <taxon>Myxococcota</taxon>
        <taxon>Polyangia</taxon>
        <taxon>Polyangiales</taxon>
        <taxon>Labilitrichaceae</taxon>
        <taxon>Labilithrix</taxon>
    </lineage>
</organism>
<evidence type="ECO:0000313" key="3">
    <source>
        <dbReference type="Proteomes" id="UP000064967"/>
    </source>
</evidence>
<evidence type="ECO:0008006" key="4">
    <source>
        <dbReference type="Google" id="ProtNLM"/>
    </source>
</evidence>
<dbReference type="OrthoDB" id="289937at2"/>
<evidence type="ECO:0000256" key="1">
    <source>
        <dbReference type="SAM" id="MobiDB-lite"/>
    </source>
</evidence>
<sequence>MSARIAGVSGDAPASPVTTPTANATDKAKHDRALEEAARQFEGIFVRSLLKESPLAGKGDAYGDIAVNAMAEAITQGKGLGLADVIRHAVDRLDHTRSPEKSSGKP</sequence>
<dbReference type="RefSeq" id="WP_146646226.1">
    <property type="nucleotide sequence ID" value="NZ_CP012333.1"/>
</dbReference>
<dbReference type="AlphaFoldDB" id="A0A0K1PMN1"/>
<feature type="region of interest" description="Disordered" evidence="1">
    <location>
        <begin position="1"/>
        <end position="32"/>
    </location>
</feature>
<protein>
    <recommendedName>
        <fullName evidence="4">Flagellar protein FlgJ N-terminal domain-containing protein</fullName>
    </recommendedName>
</protein>
<proteinExistence type="predicted"/>